<dbReference type="Pfam" id="PF01195">
    <property type="entry name" value="Pept_tRNA_hydro"/>
    <property type="match status" value="1"/>
</dbReference>
<dbReference type="PANTHER" id="PTHR17224">
    <property type="entry name" value="PEPTIDYL-TRNA HYDROLASE"/>
    <property type="match status" value="1"/>
</dbReference>
<dbReference type="Gene3D" id="3.40.50.1470">
    <property type="entry name" value="Peptidyl-tRNA hydrolase"/>
    <property type="match status" value="1"/>
</dbReference>
<dbReference type="EMBL" id="CP123443">
    <property type="protein sequence ID" value="WGK69608.1"/>
    <property type="molecule type" value="Genomic_DNA"/>
</dbReference>
<keyword evidence="2 4" id="KW-0378">Hydrolase</keyword>
<keyword evidence="1" id="KW-0820">tRNA-binding</keyword>
<evidence type="ECO:0000313" key="4">
    <source>
        <dbReference type="EMBL" id="WGK69608.1"/>
    </source>
</evidence>
<evidence type="ECO:0000256" key="2">
    <source>
        <dbReference type="ARBA" id="ARBA00022801"/>
    </source>
</evidence>
<keyword evidence="5" id="KW-1185">Reference proteome</keyword>
<proteinExistence type="predicted"/>
<dbReference type="RefSeq" id="WP_326927794.1">
    <property type="nucleotide sequence ID" value="NZ_CP123443.1"/>
</dbReference>
<name>A0ABY8MK91_9SPIO</name>
<dbReference type="EC" id="3.1.1.29" evidence="4"/>
<evidence type="ECO:0000313" key="5">
    <source>
        <dbReference type="Proteomes" id="UP001228690"/>
    </source>
</evidence>
<protein>
    <submittedName>
        <fullName evidence="4">Aminoacyl-tRNA hydrolase</fullName>
        <ecNumber evidence="4">3.1.1.29</ecNumber>
    </submittedName>
</protein>
<dbReference type="InterPro" id="IPR001328">
    <property type="entry name" value="Pept_tRNA_hydro"/>
</dbReference>
<gene>
    <name evidence="4" type="primary">pth</name>
    <name evidence="4" type="ORF">P0082_01745</name>
</gene>
<evidence type="ECO:0000256" key="3">
    <source>
        <dbReference type="ARBA" id="ARBA00022884"/>
    </source>
</evidence>
<accession>A0ABY8MK91</accession>
<dbReference type="SUPFAM" id="SSF53178">
    <property type="entry name" value="Peptidyl-tRNA hydrolase-like"/>
    <property type="match status" value="1"/>
</dbReference>
<dbReference type="InterPro" id="IPR036416">
    <property type="entry name" value="Pept_tRNA_hydro_sf"/>
</dbReference>
<reference evidence="4 5" key="1">
    <citation type="submission" date="2023-04" db="EMBL/GenBank/DDBJ databases">
        <title>Spirochaete genome identified in red abalone sample constitutes a novel genus.</title>
        <authorList>
            <person name="Sharma S.P."/>
            <person name="Purcell C.M."/>
            <person name="Hyde J.R."/>
            <person name="Severin A.J."/>
        </authorList>
    </citation>
    <scope>NUCLEOTIDE SEQUENCE [LARGE SCALE GENOMIC DNA]</scope>
    <source>
        <strain evidence="4 5">SP-2023</strain>
    </source>
</reference>
<keyword evidence="3" id="KW-0694">RNA-binding</keyword>
<dbReference type="PANTHER" id="PTHR17224:SF1">
    <property type="entry name" value="PEPTIDYL-TRNA HYDROLASE"/>
    <property type="match status" value="1"/>
</dbReference>
<sequence length="215" mass="23578">MELDWLIIGLGNPGKQYEGSLHNAGFDVLDLLLREYQGDPVFSPVWDGGSSGSSSKMHSVLLRKPLPAMQNSVSPNCNALLVKPQTYMNLSGQVLARLRKCHSFRPERCIVLLDNLDLEPGRLRLRLGGGFSGHKGLRSLREGGLCGDFWRFFVGIGHPGSPEQVSSYVLGKPRKADSELYLASLERAKRALTEILRGAQPAELAAEINCKLPVV</sequence>
<dbReference type="Proteomes" id="UP001228690">
    <property type="component" value="Chromosome"/>
</dbReference>
<evidence type="ECO:0000256" key="1">
    <source>
        <dbReference type="ARBA" id="ARBA00022555"/>
    </source>
</evidence>
<organism evidence="4 5">
    <name type="scientific">Candidatus Haliotispira prima</name>
    <dbReference type="NCBI Taxonomy" id="3034016"/>
    <lineage>
        <taxon>Bacteria</taxon>
        <taxon>Pseudomonadati</taxon>
        <taxon>Spirochaetota</taxon>
        <taxon>Spirochaetia</taxon>
        <taxon>Spirochaetales</taxon>
        <taxon>Spirochaetaceae</taxon>
        <taxon>Candidatus Haliotispira</taxon>
    </lineage>
</organism>
<dbReference type="GO" id="GO:0004045">
    <property type="term" value="F:peptidyl-tRNA hydrolase activity"/>
    <property type="evidence" value="ECO:0007669"/>
    <property type="project" value="UniProtKB-EC"/>
</dbReference>
<dbReference type="NCBIfam" id="TIGR00447">
    <property type="entry name" value="pth"/>
    <property type="match status" value="1"/>
</dbReference>